<gene>
    <name evidence="2" type="ORF">JFN88_09555</name>
</gene>
<evidence type="ECO:0000259" key="1">
    <source>
        <dbReference type="Pfam" id="PF19419"/>
    </source>
</evidence>
<dbReference type="InterPro" id="IPR046025">
    <property type="entry name" value="DUF5983"/>
</dbReference>
<dbReference type="Pfam" id="PF19419">
    <property type="entry name" value="DUF5983"/>
    <property type="match status" value="1"/>
</dbReference>
<organism evidence="2 3">
    <name type="scientific">Paenibacillus roseus</name>
    <dbReference type="NCBI Taxonomy" id="2798579"/>
    <lineage>
        <taxon>Bacteria</taxon>
        <taxon>Bacillati</taxon>
        <taxon>Bacillota</taxon>
        <taxon>Bacilli</taxon>
        <taxon>Bacillales</taxon>
        <taxon>Paenibacillaceae</taxon>
        <taxon>Paenibacillus</taxon>
    </lineage>
</organism>
<dbReference type="AlphaFoldDB" id="A0A934IYF3"/>
<dbReference type="Proteomes" id="UP000640274">
    <property type="component" value="Unassembled WGS sequence"/>
</dbReference>
<keyword evidence="3" id="KW-1185">Reference proteome</keyword>
<comment type="caution">
    <text evidence="2">The sequence shown here is derived from an EMBL/GenBank/DDBJ whole genome shotgun (WGS) entry which is preliminary data.</text>
</comment>
<protein>
    <recommendedName>
        <fullName evidence="1">DUF5983 domain-containing protein</fullName>
    </recommendedName>
</protein>
<name>A0A934IYF3_9BACL</name>
<dbReference type="RefSeq" id="WP_199019102.1">
    <property type="nucleotide sequence ID" value="NZ_JAELUP010000032.1"/>
</dbReference>
<accession>A0A934IYF3</accession>
<feature type="domain" description="DUF5983" evidence="1">
    <location>
        <begin position="12"/>
        <end position="103"/>
    </location>
</feature>
<evidence type="ECO:0000313" key="3">
    <source>
        <dbReference type="Proteomes" id="UP000640274"/>
    </source>
</evidence>
<sequence length="103" mass="11761">MNIQSESVIQKMLVISTAHIEKETAEWLSDTAIDGGELVVYEKGEYGFHIHVDPDEQSEQDVKEKSIPEELLPIISLARQLGCDWIVLDADAYIIEELEVFEW</sequence>
<evidence type="ECO:0000313" key="2">
    <source>
        <dbReference type="EMBL" id="MBJ6361546.1"/>
    </source>
</evidence>
<proteinExistence type="predicted"/>
<reference evidence="2" key="1">
    <citation type="submission" date="2020-12" db="EMBL/GenBank/DDBJ databases">
        <authorList>
            <person name="Huq M.A."/>
        </authorList>
    </citation>
    <scope>NUCLEOTIDE SEQUENCE</scope>
    <source>
        <strain evidence="2">MAHUQ-46</strain>
    </source>
</reference>
<dbReference type="EMBL" id="JAELUP010000032">
    <property type="protein sequence ID" value="MBJ6361546.1"/>
    <property type="molecule type" value="Genomic_DNA"/>
</dbReference>